<evidence type="ECO:0000256" key="8">
    <source>
        <dbReference type="ARBA" id="ARBA00022840"/>
    </source>
</evidence>
<dbReference type="SUPFAM" id="SSF55781">
    <property type="entry name" value="GAF domain-like"/>
    <property type="match status" value="1"/>
</dbReference>
<evidence type="ECO:0000256" key="10">
    <source>
        <dbReference type="PROSITE-ProRule" id="PRU00169"/>
    </source>
</evidence>
<dbReference type="InterPro" id="IPR003018">
    <property type="entry name" value="GAF"/>
</dbReference>
<dbReference type="EC" id="2.7.13.3" evidence="3"/>
<proteinExistence type="inferred from homology"/>
<evidence type="ECO:0000256" key="2">
    <source>
        <dbReference type="ARBA" id="ARBA00006402"/>
    </source>
</evidence>
<dbReference type="GO" id="GO:0005524">
    <property type="term" value="F:ATP binding"/>
    <property type="evidence" value="ECO:0007669"/>
    <property type="project" value="UniProtKB-KW"/>
</dbReference>
<dbReference type="InterPro" id="IPR001789">
    <property type="entry name" value="Sig_transdc_resp-reg_receiver"/>
</dbReference>
<protein>
    <recommendedName>
        <fullName evidence="3">histidine kinase</fullName>
        <ecNumber evidence="3">2.7.13.3</ecNumber>
    </recommendedName>
</protein>
<dbReference type="InterPro" id="IPR001610">
    <property type="entry name" value="PAC"/>
</dbReference>
<dbReference type="PRINTS" id="PR00344">
    <property type="entry name" value="BCTRLSENSOR"/>
</dbReference>
<dbReference type="PROSITE" id="PS50112">
    <property type="entry name" value="PAS"/>
    <property type="match status" value="1"/>
</dbReference>
<feature type="domain" description="Phytochrome chromophore attachment site" evidence="11">
    <location>
        <begin position="154"/>
        <end position="290"/>
    </location>
</feature>
<dbReference type="InterPro" id="IPR011006">
    <property type="entry name" value="CheY-like_superfamily"/>
</dbReference>
<dbReference type="Gene3D" id="3.30.565.10">
    <property type="entry name" value="Histidine kinase-like ATPase, C-terminal domain"/>
    <property type="match status" value="1"/>
</dbReference>
<dbReference type="Gene3D" id="3.30.450.40">
    <property type="match status" value="1"/>
</dbReference>
<dbReference type="SMART" id="SM00448">
    <property type="entry name" value="REC"/>
    <property type="match status" value="2"/>
</dbReference>
<reference evidence="16" key="1">
    <citation type="submission" date="2020-02" db="EMBL/GenBank/DDBJ databases">
        <authorList>
            <person name="Meier V. D."/>
        </authorList>
    </citation>
    <scope>NUCLEOTIDE SEQUENCE</scope>
    <source>
        <strain evidence="16">AVDCRST_MAG81</strain>
    </source>
</reference>
<dbReference type="InterPro" id="IPR036890">
    <property type="entry name" value="HATPase_C_sf"/>
</dbReference>
<dbReference type="SUPFAM" id="SSF55785">
    <property type="entry name" value="PYP-like sensor domain (PAS domain)"/>
    <property type="match status" value="1"/>
</dbReference>
<dbReference type="InterPro" id="IPR004358">
    <property type="entry name" value="Sig_transdc_His_kin-like_C"/>
</dbReference>
<dbReference type="Pfam" id="PF02518">
    <property type="entry name" value="HATPase_c"/>
    <property type="match status" value="1"/>
</dbReference>
<feature type="domain" description="PAC" evidence="15">
    <location>
        <begin position="389"/>
        <end position="441"/>
    </location>
</feature>
<evidence type="ECO:0000256" key="6">
    <source>
        <dbReference type="ARBA" id="ARBA00022741"/>
    </source>
</evidence>
<dbReference type="PROSITE" id="PS50113">
    <property type="entry name" value="PAC"/>
    <property type="match status" value="1"/>
</dbReference>
<dbReference type="InterPro" id="IPR005467">
    <property type="entry name" value="His_kinase_dom"/>
</dbReference>
<dbReference type="Pfam" id="PF01590">
    <property type="entry name" value="GAF"/>
    <property type="match status" value="1"/>
</dbReference>
<dbReference type="PROSITE" id="PS50110">
    <property type="entry name" value="RESPONSE_REGULATORY"/>
    <property type="match status" value="2"/>
</dbReference>
<dbReference type="SUPFAM" id="SSF47384">
    <property type="entry name" value="Homodimeric domain of signal transducing histidine kinase"/>
    <property type="match status" value="1"/>
</dbReference>
<keyword evidence="9" id="KW-0902">Two-component regulatory system</keyword>
<evidence type="ECO:0000256" key="4">
    <source>
        <dbReference type="ARBA" id="ARBA00022553"/>
    </source>
</evidence>
<evidence type="ECO:0000259" key="15">
    <source>
        <dbReference type="PROSITE" id="PS50113"/>
    </source>
</evidence>
<dbReference type="InterPro" id="IPR036097">
    <property type="entry name" value="HisK_dim/P_sf"/>
</dbReference>
<comment type="catalytic activity">
    <reaction evidence="1">
        <text>ATP + protein L-histidine = ADP + protein N-phospho-L-histidine.</text>
        <dbReference type="EC" id="2.7.13.3"/>
    </reaction>
</comment>
<dbReference type="Gene3D" id="3.30.450.20">
    <property type="entry name" value="PAS domain"/>
    <property type="match status" value="1"/>
</dbReference>
<feature type="domain" description="Histidine kinase" evidence="12">
    <location>
        <begin position="454"/>
        <end position="676"/>
    </location>
</feature>
<dbReference type="SMART" id="SM00387">
    <property type="entry name" value="HATPase_c"/>
    <property type="match status" value="1"/>
</dbReference>
<dbReference type="Gene3D" id="1.10.287.130">
    <property type="match status" value="1"/>
</dbReference>
<dbReference type="SUPFAM" id="SSF52172">
    <property type="entry name" value="CheY-like"/>
    <property type="match status" value="2"/>
</dbReference>
<dbReference type="SMART" id="SM00091">
    <property type="entry name" value="PAS"/>
    <property type="match status" value="1"/>
</dbReference>
<gene>
    <name evidence="16" type="ORF">AVDCRST_MAG81-550</name>
</gene>
<dbReference type="GO" id="GO:0006355">
    <property type="term" value="P:regulation of DNA-templated transcription"/>
    <property type="evidence" value="ECO:0007669"/>
    <property type="project" value="InterPro"/>
</dbReference>
<dbReference type="PANTHER" id="PTHR43065:SF46">
    <property type="entry name" value="C4-DICARBOXYLATE TRANSPORT SENSOR PROTEIN DCTB"/>
    <property type="match status" value="1"/>
</dbReference>
<dbReference type="InterPro" id="IPR003594">
    <property type="entry name" value="HATPase_dom"/>
</dbReference>
<dbReference type="PANTHER" id="PTHR43065">
    <property type="entry name" value="SENSOR HISTIDINE KINASE"/>
    <property type="match status" value="1"/>
</dbReference>
<dbReference type="InterPro" id="IPR000700">
    <property type="entry name" value="PAS-assoc_C"/>
</dbReference>
<evidence type="ECO:0000256" key="1">
    <source>
        <dbReference type="ARBA" id="ARBA00000085"/>
    </source>
</evidence>
<comment type="similarity">
    <text evidence="2">In the N-terminal section; belongs to the phytochrome family.</text>
</comment>
<feature type="modified residue" description="4-aspartylphosphate" evidence="10">
    <location>
        <position position="57"/>
    </location>
</feature>
<dbReference type="SMART" id="SM00388">
    <property type="entry name" value="HisKA"/>
    <property type="match status" value="1"/>
</dbReference>
<feature type="domain" description="PAS" evidence="14">
    <location>
        <begin position="317"/>
        <end position="387"/>
    </location>
</feature>
<evidence type="ECO:0000259" key="12">
    <source>
        <dbReference type="PROSITE" id="PS50109"/>
    </source>
</evidence>
<dbReference type="Pfam" id="PF00989">
    <property type="entry name" value="PAS"/>
    <property type="match status" value="1"/>
</dbReference>
<evidence type="ECO:0000259" key="14">
    <source>
        <dbReference type="PROSITE" id="PS50112"/>
    </source>
</evidence>
<dbReference type="CDD" id="cd00082">
    <property type="entry name" value="HisKA"/>
    <property type="match status" value="1"/>
</dbReference>
<dbReference type="SMART" id="SM00086">
    <property type="entry name" value="PAC"/>
    <property type="match status" value="1"/>
</dbReference>
<dbReference type="SUPFAM" id="SSF55874">
    <property type="entry name" value="ATPase domain of HSP90 chaperone/DNA topoisomerase II/histidine kinase"/>
    <property type="match status" value="1"/>
</dbReference>
<evidence type="ECO:0000256" key="9">
    <source>
        <dbReference type="ARBA" id="ARBA00023012"/>
    </source>
</evidence>
<keyword evidence="6" id="KW-0547">Nucleotide-binding</keyword>
<keyword evidence="7 16" id="KW-0418">Kinase</keyword>
<dbReference type="GO" id="GO:0000155">
    <property type="term" value="F:phosphorelay sensor kinase activity"/>
    <property type="evidence" value="ECO:0007669"/>
    <property type="project" value="InterPro"/>
</dbReference>
<dbReference type="InterPro" id="IPR000014">
    <property type="entry name" value="PAS"/>
</dbReference>
<dbReference type="InterPro" id="IPR035965">
    <property type="entry name" value="PAS-like_dom_sf"/>
</dbReference>
<dbReference type="CDD" id="cd00156">
    <property type="entry name" value="REC"/>
    <property type="match status" value="2"/>
</dbReference>
<dbReference type="InterPro" id="IPR003661">
    <property type="entry name" value="HisK_dim/P_dom"/>
</dbReference>
<name>A0A6J4UVM1_9CYAN</name>
<feature type="domain" description="Response regulatory" evidence="13">
    <location>
        <begin position="5"/>
        <end position="122"/>
    </location>
</feature>
<evidence type="ECO:0000256" key="3">
    <source>
        <dbReference type="ARBA" id="ARBA00012438"/>
    </source>
</evidence>
<dbReference type="SMART" id="SM00065">
    <property type="entry name" value="GAF"/>
    <property type="match status" value="1"/>
</dbReference>
<dbReference type="CDD" id="cd00130">
    <property type="entry name" value="PAS"/>
    <property type="match status" value="1"/>
</dbReference>
<evidence type="ECO:0000259" key="13">
    <source>
        <dbReference type="PROSITE" id="PS50110"/>
    </source>
</evidence>
<dbReference type="Pfam" id="PF00512">
    <property type="entry name" value="HisKA"/>
    <property type="match status" value="1"/>
</dbReference>
<dbReference type="PROSITE" id="PS50109">
    <property type="entry name" value="HIS_KIN"/>
    <property type="match status" value="1"/>
</dbReference>
<keyword evidence="5" id="KW-0808">Transferase</keyword>
<dbReference type="Pfam" id="PF00072">
    <property type="entry name" value="Response_reg"/>
    <property type="match status" value="2"/>
</dbReference>
<keyword evidence="4 10" id="KW-0597">Phosphoprotein</keyword>
<dbReference type="PROSITE" id="PS50046">
    <property type="entry name" value="PHYTOCHROME_2"/>
    <property type="match status" value="1"/>
</dbReference>
<dbReference type="NCBIfam" id="TIGR00229">
    <property type="entry name" value="sensory_box"/>
    <property type="match status" value="1"/>
</dbReference>
<feature type="modified residue" description="4-aspartylphosphate" evidence="10">
    <location>
        <position position="746"/>
    </location>
</feature>
<evidence type="ECO:0000256" key="5">
    <source>
        <dbReference type="ARBA" id="ARBA00022679"/>
    </source>
</evidence>
<organism evidence="16">
    <name type="scientific">uncultured Synechococcales cyanobacterium</name>
    <dbReference type="NCBI Taxonomy" id="1936017"/>
    <lineage>
        <taxon>Bacteria</taxon>
        <taxon>Bacillati</taxon>
        <taxon>Cyanobacteriota</taxon>
        <taxon>Cyanophyceae</taxon>
        <taxon>Synechococcales</taxon>
        <taxon>environmental samples</taxon>
    </lineage>
</organism>
<feature type="domain" description="Response regulatory" evidence="13">
    <location>
        <begin position="695"/>
        <end position="811"/>
    </location>
</feature>
<dbReference type="InterPro" id="IPR016132">
    <property type="entry name" value="Phyto_chromo_attachment"/>
</dbReference>
<sequence length="820" mass="90778">MEKIKVLLVEDNPGDVRLLQAILAEVTSVQVELMQVERLVQALQSLGEQSFDVVLLDLSLPDSHGLETCTQLHAQVPQVPIVVLTGLDDETLAVKAVQAGAQDYLVKGQVTGDMLVRSIRYAIERQRTEKALRQQIERERLVSEITQHIRQSLNLEEILSTTVTEVRQLLQCDRVFIYRFEPDWSGVVIVESVDPGWSSLLGTNVKDSFFGKNMGRKLYKQGRIQATADIYTPELSPCHTNLLAQLQIRANLVVPILQGDLWGLLVANQCEAPRQWQELEITLLQQLASQVAIAIQQSQLYKQVQTELVERRQAEKKIREQAALLDIATDAIIVQDLQGKILFWSKGAESLYGWQSAEALNQNVAALLFKQASPQLRAAQISVVDAGEWQGELRQVTRSGKEITVENRWTLVRNEQAAPQAILVVNTDITEKKSLEAQFLRAQRMESIGILAGGIAHDLNNVLAPILMAVQLLEKKLPDEQSHRLLATLEANTKRGADLIKQVLSFARGLEGKRTILQVRHLIAEIEKIAKETFPKSIEVSTDLARNLWTVSGDATQLHQVLMNLCINARDAMTEGGTLTITAENRVLDQQDTQMNIEAQPGSYVMVAIADTGSGIPPEIVDRIFEPFFTTKELGKGTGLGLSTVLGIVKSHRGFINVHSQLGQGTEFKVYLPAMTGTESQQPEDLEMPRGQGETVLLVDDEAPIRAVTKTTLEMYNYKVLTAGNGIEAVALYAQHQKTIDIVVTDMLMPGMDGPTAIHTLQAINPQVKVIAVSGLTTNDKLNEAISRNVKAFLPKPYTAHKLLSILHAVLHAPESPWLS</sequence>
<evidence type="ECO:0000259" key="11">
    <source>
        <dbReference type="PROSITE" id="PS50046"/>
    </source>
</evidence>
<dbReference type="AlphaFoldDB" id="A0A6J4UVM1"/>
<dbReference type="Gene3D" id="3.40.50.2300">
    <property type="match status" value="2"/>
</dbReference>
<dbReference type="EMBL" id="CADCWO010000034">
    <property type="protein sequence ID" value="CAA9559791.1"/>
    <property type="molecule type" value="Genomic_DNA"/>
</dbReference>
<evidence type="ECO:0000256" key="7">
    <source>
        <dbReference type="ARBA" id="ARBA00022777"/>
    </source>
</evidence>
<keyword evidence="8" id="KW-0067">ATP-binding</keyword>
<evidence type="ECO:0000313" key="16">
    <source>
        <dbReference type="EMBL" id="CAA9559791.1"/>
    </source>
</evidence>
<accession>A0A6J4UVM1</accession>
<dbReference type="InterPro" id="IPR013767">
    <property type="entry name" value="PAS_fold"/>
</dbReference>
<dbReference type="InterPro" id="IPR029016">
    <property type="entry name" value="GAF-like_dom_sf"/>
</dbReference>